<evidence type="ECO:0000256" key="4">
    <source>
        <dbReference type="ARBA" id="ARBA00022692"/>
    </source>
</evidence>
<comment type="subcellular location">
    <subcellularLocation>
        <location evidence="1">Membrane</location>
    </subcellularLocation>
</comment>
<comment type="similarity">
    <text evidence="2">Belongs to the 1-acyl-sn-glycerol-3-phosphate acyltransferase family.</text>
</comment>
<protein>
    <recommendedName>
        <fullName evidence="11">Phospholipid/glycerol acyltransferase domain-containing protein</fullName>
    </recommendedName>
</protein>
<evidence type="ECO:0000259" key="11">
    <source>
        <dbReference type="Pfam" id="PF01553"/>
    </source>
</evidence>
<keyword evidence="3" id="KW-0808">Transferase</keyword>
<dbReference type="InterPro" id="IPR002123">
    <property type="entry name" value="Plipid/glycerol_acylTrfase"/>
</dbReference>
<proteinExistence type="inferred from homology"/>
<dbReference type="GO" id="GO:0016746">
    <property type="term" value="F:acyltransferase activity"/>
    <property type="evidence" value="ECO:0007669"/>
    <property type="project" value="UniProtKB-KW"/>
</dbReference>
<dbReference type="OrthoDB" id="272512at2759"/>
<feature type="compositionally biased region" description="Low complexity" evidence="9">
    <location>
        <begin position="115"/>
        <end position="131"/>
    </location>
</feature>
<feature type="domain" description="Phospholipid/glycerol acyltransferase" evidence="11">
    <location>
        <begin position="136"/>
        <end position="238"/>
    </location>
</feature>
<dbReference type="Proteomes" id="UP000646827">
    <property type="component" value="Unassembled WGS sequence"/>
</dbReference>
<keyword evidence="6" id="KW-0443">Lipid metabolism</keyword>
<feature type="transmembrane region" description="Helical" evidence="10">
    <location>
        <begin position="84"/>
        <end position="102"/>
    </location>
</feature>
<dbReference type="GO" id="GO:0016020">
    <property type="term" value="C:membrane"/>
    <property type="evidence" value="ECO:0007669"/>
    <property type="project" value="UniProtKB-SubCell"/>
</dbReference>
<evidence type="ECO:0000313" key="13">
    <source>
        <dbReference type="Proteomes" id="UP000646827"/>
    </source>
</evidence>
<evidence type="ECO:0000256" key="7">
    <source>
        <dbReference type="ARBA" id="ARBA00023136"/>
    </source>
</evidence>
<evidence type="ECO:0000256" key="8">
    <source>
        <dbReference type="ARBA" id="ARBA00023315"/>
    </source>
</evidence>
<evidence type="ECO:0000256" key="1">
    <source>
        <dbReference type="ARBA" id="ARBA00004370"/>
    </source>
</evidence>
<keyword evidence="8" id="KW-0012">Acyltransferase</keyword>
<accession>A0A8H7VIU8</accession>
<dbReference type="AlphaFoldDB" id="A0A8H7VIU8"/>
<organism evidence="12 13">
    <name type="scientific">Circinella minor</name>
    <dbReference type="NCBI Taxonomy" id="1195481"/>
    <lineage>
        <taxon>Eukaryota</taxon>
        <taxon>Fungi</taxon>
        <taxon>Fungi incertae sedis</taxon>
        <taxon>Mucoromycota</taxon>
        <taxon>Mucoromycotina</taxon>
        <taxon>Mucoromycetes</taxon>
        <taxon>Mucorales</taxon>
        <taxon>Lichtheimiaceae</taxon>
        <taxon>Circinella</taxon>
    </lineage>
</organism>
<name>A0A8H7VIU8_9FUNG</name>
<dbReference type="PANTHER" id="PTHR23063:SF60">
    <property type="entry name" value="LYSOPHOSPHATIDIC ACID:OLEOYL-COA ACYLTRANSFERASE 1"/>
    <property type="match status" value="1"/>
</dbReference>
<keyword evidence="4 10" id="KW-0812">Transmembrane</keyword>
<evidence type="ECO:0000256" key="9">
    <source>
        <dbReference type="SAM" id="MobiDB-lite"/>
    </source>
</evidence>
<keyword evidence="7 10" id="KW-0472">Membrane</keyword>
<evidence type="ECO:0000256" key="3">
    <source>
        <dbReference type="ARBA" id="ARBA00022679"/>
    </source>
</evidence>
<dbReference type="Pfam" id="PF01553">
    <property type="entry name" value="Acyltransferase"/>
    <property type="match status" value="1"/>
</dbReference>
<dbReference type="PANTHER" id="PTHR23063">
    <property type="entry name" value="PHOSPHOLIPID ACYLTRANSFERASE"/>
    <property type="match status" value="1"/>
</dbReference>
<dbReference type="EMBL" id="JAEPRB010000138">
    <property type="protein sequence ID" value="KAG2220522.1"/>
    <property type="molecule type" value="Genomic_DNA"/>
</dbReference>
<keyword evidence="5 10" id="KW-1133">Transmembrane helix</keyword>
<keyword evidence="13" id="KW-1185">Reference proteome</keyword>
<gene>
    <name evidence="12" type="ORF">INT45_000933</name>
</gene>
<feature type="transmembrane region" description="Helical" evidence="10">
    <location>
        <begin position="52"/>
        <end position="78"/>
    </location>
</feature>
<sequence length="380" mass="43077">MEKYSRWRDAGTGIQPFLPPVPPRTESSLLSTLSDAVHYIVGPIQGLIKLTLVLVLSLLYFLVNKVIGIIMVCVGPLARIWSRLWSTIFLRLILIASGFFFIKTETISLRRGSSRRSNNSGGGQQSTSKASSSSVQSGDIIVTNWTSYIDVIYLAYAYDPVFTQVYPQGKVRRIGFWKALRSCTKIPPPPLEEQEQEEQEGLYTLRELQQQAKENGWGPIVVFPEGTTSNGRALLKFAPVFNCYQPSERNGRFHVLAFRYEYRNLPPTYTVGNQFWHFCKLCTQFYNTLSVKRLANDDVPCNPAMTSSQEAADLASLAGKNATDDLVGGQLTVCLGNMSRLRKTNLSMMDKRDFLEYYHLRDKKSARKQEQQTIRNKKKK</sequence>
<dbReference type="GO" id="GO:0006629">
    <property type="term" value="P:lipid metabolic process"/>
    <property type="evidence" value="ECO:0007669"/>
    <property type="project" value="UniProtKB-KW"/>
</dbReference>
<comment type="caution">
    <text evidence="12">The sequence shown here is derived from an EMBL/GenBank/DDBJ whole genome shotgun (WGS) entry which is preliminary data.</text>
</comment>
<evidence type="ECO:0000256" key="5">
    <source>
        <dbReference type="ARBA" id="ARBA00022989"/>
    </source>
</evidence>
<evidence type="ECO:0000256" key="2">
    <source>
        <dbReference type="ARBA" id="ARBA00008655"/>
    </source>
</evidence>
<reference evidence="12 13" key="1">
    <citation type="submission" date="2020-12" db="EMBL/GenBank/DDBJ databases">
        <title>Metabolic potential, ecology and presence of endohyphal bacteria is reflected in genomic diversity of Mucoromycotina.</title>
        <authorList>
            <person name="Muszewska A."/>
            <person name="Okrasinska A."/>
            <person name="Steczkiewicz K."/>
            <person name="Drgas O."/>
            <person name="Orlowska M."/>
            <person name="Perlinska-Lenart U."/>
            <person name="Aleksandrzak-Piekarczyk T."/>
            <person name="Szatraj K."/>
            <person name="Zielenkiewicz U."/>
            <person name="Pilsyk S."/>
            <person name="Malc E."/>
            <person name="Mieczkowski P."/>
            <person name="Kruszewska J.S."/>
            <person name="Biernat P."/>
            <person name="Pawlowska J."/>
        </authorList>
    </citation>
    <scope>NUCLEOTIDE SEQUENCE [LARGE SCALE GENOMIC DNA]</scope>
    <source>
        <strain evidence="12 13">CBS 142.35</strain>
    </source>
</reference>
<evidence type="ECO:0000313" key="12">
    <source>
        <dbReference type="EMBL" id="KAG2220522.1"/>
    </source>
</evidence>
<evidence type="ECO:0000256" key="6">
    <source>
        <dbReference type="ARBA" id="ARBA00023098"/>
    </source>
</evidence>
<evidence type="ECO:0000256" key="10">
    <source>
        <dbReference type="SAM" id="Phobius"/>
    </source>
</evidence>
<feature type="region of interest" description="Disordered" evidence="9">
    <location>
        <begin position="112"/>
        <end position="131"/>
    </location>
</feature>